<evidence type="ECO:0000256" key="1">
    <source>
        <dbReference type="SAM" id="MobiDB-lite"/>
    </source>
</evidence>
<sequence>MVLNRSYCGRNAPRWLPLLLDIVLATLSLLLDVRDLWFKLQWIGPLDTFSFSTVYIKSLPASNAVPLQSTASFSYANQKLQRDSGWSSFLEKCESLLPLLEEDNTRGFRHAVGKNCQIGSSTSTARAIEVFLTSSIRVDSMTWAACELLYKHRKPPICYSPIVTQFASRYNFQDKLASRTAGLSAFESTRKFPGGYSREVYAEMPGSDAETELIELLEVISQSTPISATVCVEGFIIKGPGMYSTLIYGCGSPSFYRSVLFASSTSKASQFLRDKAWLTSDSLGFMGMTLFIRENHRTIFILHGATKSNGDRILEHRSMRNISASGSLYISMIMADLALLAFSIRSVVEISRYMMWALWKPLVASEYQISSAQTTRMGFGVEDYTRVLQISLLWSTPIALLTIVSRLLTWALVIPCFRQWSDGANIVGDTHALLTMIRFYDLVVVCVNIIWNMVTVYNEKVALAFVRHTYISPPEIMTISVAVAVGGASLGGLQSYGSMLNRQSQIDCSPFENTFGVRQKLNMPLDVYYPLLANIGVSVLAVGVFTISRFRIGRSSPPRSLVCAPPPLAIQPCTIRRSPLATTRADLTSSSSGILVQAVPSPSPTQEAEIDSVSLPPLVESTFFNIINEDRLPIEKIVDDPIRARSFVRRSWALEKKLDGQLLLLPASYLKYGILSVGKSMKTRCGFVNVVQPIVHVQEHEKLNDSGNETQQVTTMSDKPNLR</sequence>
<gene>
    <name evidence="3" type="ORF">GN958_ATG04313</name>
</gene>
<feature type="compositionally biased region" description="Polar residues" evidence="1">
    <location>
        <begin position="705"/>
        <end position="723"/>
    </location>
</feature>
<reference evidence="3" key="1">
    <citation type="submission" date="2020-03" db="EMBL/GenBank/DDBJ databases">
        <title>Hybrid Assembly of Korean Phytophthora infestans isolates.</title>
        <authorList>
            <person name="Prokchorchik M."/>
            <person name="Lee Y."/>
            <person name="Seo J."/>
            <person name="Cho J.-H."/>
            <person name="Park Y.-E."/>
            <person name="Jang D.-C."/>
            <person name="Im J.-S."/>
            <person name="Choi J.-G."/>
            <person name="Park H.-J."/>
            <person name="Lee G.-B."/>
            <person name="Lee Y.-G."/>
            <person name="Hong S.-Y."/>
            <person name="Cho K."/>
            <person name="Sohn K.H."/>
        </authorList>
    </citation>
    <scope>NUCLEOTIDE SEQUENCE</scope>
    <source>
        <strain evidence="3">KR_2_A2</strain>
    </source>
</reference>
<keyword evidence="2" id="KW-0812">Transmembrane</keyword>
<accession>A0A8S9V0P1</accession>
<comment type="caution">
    <text evidence="3">The sequence shown here is derived from an EMBL/GenBank/DDBJ whole genome shotgun (WGS) entry which is preliminary data.</text>
</comment>
<feature type="transmembrane region" description="Helical" evidence="2">
    <location>
        <begin position="439"/>
        <end position="457"/>
    </location>
</feature>
<evidence type="ECO:0008006" key="5">
    <source>
        <dbReference type="Google" id="ProtNLM"/>
    </source>
</evidence>
<protein>
    <recommendedName>
        <fullName evidence="5">Transmembrane protein</fullName>
    </recommendedName>
</protein>
<feature type="transmembrane region" description="Helical" evidence="2">
    <location>
        <begin position="398"/>
        <end position="418"/>
    </location>
</feature>
<evidence type="ECO:0000313" key="4">
    <source>
        <dbReference type="Proteomes" id="UP000704712"/>
    </source>
</evidence>
<dbReference type="AlphaFoldDB" id="A0A8S9V0P1"/>
<dbReference type="Proteomes" id="UP000704712">
    <property type="component" value="Unassembled WGS sequence"/>
</dbReference>
<name>A0A8S9V0P1_PHYIN</name>
<feature type="transmembrane region" description="Helical" evidence="2">
    <location>
        <begin position="327"/>
        <end position="348"/>
    </location>
</feature>
<evidence type="ECO:0000256" key="2">
    <source>
        <dbReference type="SAM" id="Phobius"/>
    </source>
</evidence>
<dbReference type="EMBL" id="JAACNO010000601">
    <property type="protein sequence ID" value="KAF4146540.1"/>
    <property type="molecule type" value="Genomic_DNA"/>
</dbReference>
<keyword evidence="2" id="KW-0472">Membrane</keyword>
<proteinExistence type="predicted"/>
<feature type="transmembrane region" description="Helical" evidence="2">
    <location>
        <begin position="527"/>
        <end position="547"/>
    </location>
</feature>
<evidence type="ECO:0000313" key="3">
    <source>
        <dbReference type="EMBL" id="KAF4146540.1"/>
    </source>
</evidence>
<keyword evidence="2" id="KW-1133">Transmembrane helix</keyword>
<organism evidence="3 4">
    <name type="scientific">Phytophthora infestans</name>
    <name type="common">Potato late blight agent</name>
    <name type="synonym">Botrytis infestans</name>
    <dbReference type="NCBI Taxonomy" id="4787"/>
    <lineage>
        <taxon>Eukaryota</taxon>
        <taxon>Sar</taxon>
        <taxon>Stramenopiles</taxon>
        <taxon>Oomycota</taxon>
        <taxon>Peronosporomycetes</taxon>
        <taxon>Peronosporales</taxon>
        <taxon>Peronosporaceae</taxon>
        <taxon>Phytophthora</taxon>
    </lineage>
</organism>
<feature type="region of interest" description="Disordered" evidence="1">
    <location>
        <begin position="701"/>
        <end position="723"/>
    </location>
</feature>